<dbReference type="InterPro" id="IPR011050">
    <property type="entry name" value="Pectin_lyase_fold/virulence"/>
</dbReference>
<evidence type="ECO:0000313" key="3">
    <source>
        <dbReference type="Proteomes" id="UP000615026"/>
    </source>
</evidence>
<sequence length="441" mass="44529">MNLAGIVGIFAETQGQSPGGVLTLQPYQSNPNLDLTLASGAVVSASTTSSGNGGGLEILAPEAISIRGPGMLAVETSGTGQGGDIEVISQRLRLADGVTLSASTTGPGLAGDIALTLGERLEINNSTVTSSTGANSTGRGGNIAVTAPAIALRNGGNIAVNSQGEGKGGQVTVTGDQLSLADGSRISATTLSSDGGNLTFDLQDLLLLRRGSEISTTAGTAGTGGDGGDITIDTRFIVAPFDENSDIAANAFDGNGGNVNITATGGLFGIEPRPERTPKNDITASSRNGVSGTVTVQTPNIDPSQDAVNLPTSPISSEVARSCRETYVQTGSEFVVTGRGGLPQGPLDAAASTLWQDMLPIAGGNSEGNEQIIAESESNTAIDTASISDPIVEVQGWTKNELGQVVLVADNPQQMSERTRSGCFGSRQPTANVCRTAFGLP</sequence>
<feature type="region of interest" description="Disordered" evidence="1">
    <location>
        <begin position="267"/>
        <end position="291"/>
    </location>
</feature>
<accession>A0A928ZWJ5</accession>
<dbReference type="EMBL" id="JADEXP010000203">
    <property type="protein sequence ID" value="MBE9068807.1"/>
    <property type="molecule type" value="Genomic_DNA"/>
</dbReference>
<name>A0A928ZWJ5_LEPEC</name>
<comment type="caution">
    <text evidence="2">The sequence shown here is derived from an EMBL/GenBank/DDBJ whole genome shotgun (WGS) entry which is preliminary data.</text>
</comment>
<evidence type="ECO:0000313" key="2">
    <source>
        <dbReference type="EMBL" id="MBE9068807.1"/>
    </source>
</evidence>
<organism evidence="2 3">
    <name type="scientific">Leptolyngbya cf. ectocarpi LEGE 11479</name>
    <dbReference type="NCBI Taxonomy" id="1828722"/>
    <lineage>
        <taxon>Bacteria</taxon>
        <taxon>Bacillati</taxon>
        <taxon>Cyanobacteriota</taxon>
        <taxon>Cyanophyceae</taxon>
        <taxon>Leptolyngbyales</taxon>
        <taxon>Leptolyngbyaceae</taxon>
        <taxon>Leptolyngbya group</taxon>
        <taxon>Leptolyngbya</taxon>
    </lineage>
</organism>
<dbReference type="RefSeq" id="WP_193994739.1">
    <property type="nucleotide sequence ID" value="NZ_JADEXP010000203.1"/>
</dbReference>
<keyword evidence="3" id="KW-1185">Reference proteome</keyword>
<feature type="compositionally biased region" description="Polar residues" evidence="1">
    <location>
        <begin position="280"/>
        <end position="291"/>
    </location>
</feature>
<proteinExistence type="predicted"/>
<gene>
    <name evidence="2" type="ORF">IQ260_19360</name>
</gene>
<dbReference type="AlphaFoldDB" id="A0A928ZWJ5"/>
<dbReference type="Gene3D" id="2.160.20.10">
    <property type="entry name" value="Single-stranded right-handed beta-helix, Pectin lyase-like"/>
    <property type="match status" value="1"/>
</dbReference>
<dbReference type="SUPFAM" id="SSF51126">
    <property type="entry name" value="Pectin lyase-like"/>
    <property type="match status" value="1"/>
</dbReference>
<dbReference type="InterPro" id="IPR012334">
    <property type="entry name" value="Pectin_lyas_fold"/>
</dbReference>
<dbReference type="Proteomes" id="UP000615026">
    <property type="component" value="Unassembled WGS sequence"/>
</dbReference>
<reference evidence="2" key="1">
    <citation type="submission" date="2020-10" db="EMBL/GenBank/DDBJ databases">
        <authorList>
            <person name="Castelo-Branco R."/>
            <person name="Eusebio N."/>
            <person name="Adriana R."/>
            <person name="Vieira A."/>
            <person name="Brugerolle De Fraissinette N."/>
            <person name="Rezende De Castro R."/>
            <person name="Schneider M.P."/>
            <person name="Vasconcelos V."/>
            <person name="Leao P.N."/>
        </authorList>
    </citation>
    <scope>NUCLEOTIDE SEQUENCE</scope>
    <source>
        <strain evidence="2">LEGE 11479</strain>
    </source>
</reference>
<protein>
    <submittedName>
        <fullName evidence="2">S-layer family protein</fullName>
    </submittedName>
</protein>
<evidence type="ECO:0000256" key="1">
    <source>
        <dbReference type="SAM" id="MobiDB-lite"/>
    </source>
</evidence>